<name>A0ABQ8T9F7_PERAM</name>
<proteinExistence type="predicted"/>
<evidence type="ECO:0000313" key="2">
    <source>
        <dbReference type="EMBL" id="KAJ4442442.1"/>
    </source>
</evidence>
<feature type="domain" description="DDE-1" evidence="1">
    <location>
        <begin position="151"/>
        <end position="221"/>
    </location>
</feature>
<gene>
    <name evidence="2" type="ORF">ANN_04028</name>
</gene>
<organism evidence="2 3">
    <name type="scientific">Periplaneta americana</name>
    <name type="common">American cockroach</name>
    <name type="synonym">Blatta americana</name>
    <dbReference type="NCBI Taxonomy" id="6978"/>
    <lineage>
        <taxon>Eukaryota</taxon>
        <taxon>Metazoa</taxon>
        <taxon>Ecdysozoa</taxon>
        <taxon>Arthropoda</taxon>
        <taxon>Hexapoda</taxon>
        <taxon>Insecta</taxon>
        <taxon>Pterygota</taxon>
        <taxon>Neoptera</taxon>
        <taxon>Polyneoptera</taxon>
        <taxon>Dictyoptera</taxon>
        <taxon>Blattodea</taxon>
        <taxon>Blattoidea</taxon>
        <taxon>Blattidae</taxon>
        <taxon>Blattinae</taxon>
        <taxon>Periplaneta</taxon>
    </lineage>
</organism>
<evidence type="ECO:0000259" key="1">
    <source>
        <dbReference type="Pfam" id="PF03184"/>
    </source>
</evidence>
<dbReference type="Proteomes" id="UP001148838">
    <property type="component" value="Unassembled WGS sequence"/>
</dbReference>
<protein>
    <recommendedName>
        <fullName evidence="1">DDE-1 domain-containing protein</fullName>
    </recommendedName>
</protein>
<reference evidence="2 3" key="1">
    <citation type="journal article" date="2022" name="Allergy">
        <title>Genome assembly and annotation of Periplaneta americana reveal a comprehensive cockroach allergen profile.</title>
        <authorList>
            <person name="Wang L."/>
            <person name="Xiong Q."/>
            <person name="Saelim N."/>
            <person name="Wang L."/>
            <person name="Nong W."/>
            <person name="Wan A.T."/>
            <person name="Shi M."/>
            <person name="Liu X."/>
            <person name="Cao Q."/>
            <person name="Hui J.H.L."/>
            <person name="Sookrung N."/>
            <person name="Leung T.F."/>
            <person name="Tungtrongchitr A."/>
            <person name="Tsui S.K.W."/>
        </authorList>
    </citation>
    <scope>NUCLEOTIDE SEQUENCE [LARGE SCALE GENOMIC DNA]</scope>
    <source>
        <strain evidence="2">PWHHKU_190912</strain>
    </source>
</reference>
<comment type="caution">
    <text evidence="2">The sequence shown here is derived from an EMBL/GenBank/DDBJ whole genome shotgun (WGS) entry which is preliminary data.</text>
</comment>
<sequence length="276" mass="30451">MRLKREKSVVSKVVSLNSNALESSYLASLRISKAFPALSIRKLAKYGSSIGGELTLPMVKDISGFQGSLIRREFLKNLALQLMKPLLFERSMTAFLPSDIKVFLQLYKPPEDELHQNVNEPPMKKRSRCVPCGRTFVAGVGDRYALGTETVMSAKGSMTTAVFVHWLDQLVRYKVAGEVVLILDGASSHLDANITSATDNYGITLYYLSSNTTHELQPIDKVQALVGCVLYVKKIALRTCYYTVRVSVLDSKVAMRMGSLHGHLPEVMRSGGSVDG</sequence>
<dbReference type="Pfam" id="PF03184">
    <property type="entry name" value="DDE_1"/>
    <property type="match status" value="1"/>
</dbReference>
<dbReference type="EMBL" id="JAJSOF020000013">
    <property type="protein sequence ID" value="KAJ4442442.1"/>
    <property type="molecule type" value="Genomic_DNA"/>
</dbReference>
<keyword evidence="3" id="KW-1185">Reference proteome</keyword>
<accession>A0ABQ8T9F7</accession>
<evidence type="ECO:0000313" key="3">
    <source>
        <dbReference type="Proteomes" id="UP001148838"/>
    </source>
</evidence>
<dbReference type="InterPro" id="IPR004875">
    <property type="entry name" value="DDE_SF_endonuclease_dom"/>
</dbReference>